<feature type="non-terminal residue" evidence="1">
    <location>
        <position position="1"/>
    </location>
</feature>
<reference evidence="1" key="1">
    <citation type="journal article" date="2014" name="Front. Microbiol.">
        <title>High frequency of phylogenetically diverse reductive dehalogenase-homologous genes in deep subseafloor sedimentary metagenomes.</title>
        <authorList>
            <person name="Kawai M."/>
            <person name="Futagami T."/>
            <person name="Toyoda A."/>
            <person name="Takaki Y."/>
            <person name="Nishi S."/>
            <person name="Hori S."/>
            <person name="Arai W."/>
            <person name="Tsubouchi T."/>
            <person name="Morono Y."/>
            <person name="Uchiyama I."/>
            <person name="Ito T."/>
            <person name="Fujiyama A."/>
            <person name="Inagaki F."/>
            <person name="Takami H."/>
        </authorList>
    </citation>
    <scope>NUCLEOTIDE SEQUENCE</scope>
    <source>
        <strain evidence="1">Expedition CK06-06</strain>
    </source>
</reference>
<dbReference type="InterPro" id="IPR027417">
    <property type="entry name" value="P-loop_NTPase"/>
</dbReference>
<evidence type="ECO:0000313" key="1">
    <source>
        <dbReference type="EMBL" id="GAH86854.1"/>
    </source>
</evidence>
<dbReference type="AlphaFoldDB" id="X1K9D7"/>
<comment type="caution">
    <text evidence="1">The sequence shown here is derived from an EMBL/GenBank/DDBJ whole genome shotgun (WGS) entry which is preliminary data.</text>
</comment>
<proteinExistence type="predicted"/>
<organism evidence="1">
    <name type="scientific">marine sediment metagenome</name>
    <dbReference type="NCBI Taxonomy" id="412755"/>
    <lineage>
        <taxon>unclassified sequences</taxon>
        <taxon>metagenomes</taxon>
        <taxon>ecological metagenomes</taxon>
    </lineage>
</organism>
<gene>
    <name evidence="1" type="ORF">S03H2_65451</name>
</gene>
<accession>X1K9D7</accession>
<dbReference type="EMBL" id="BARU01042619">
    <property type="protein sequence ID" value="GAH86854.1"/>
    <property type="molecule type" value="Genomic_DNA"/>
</dbReference>
<name>X1K9D7_9ZZZZ</name>
<sequence>TEDNRTKIKIKRLENNNRTREISRMLGGIGESDISVKHANELINRCNEIKRNLVEEKIKVGN</sequence>
<protein>
    <submittedName>
        <fullName evidence="1">Uncharacterized protein</fullName>
    </submittedName>
</protein>
<dbReference type="Gene3D" id="3.40.50.300">
    <property type="entry name" value="P-loop containing nucleotide triphosphate hydrolases"/>
    <property type="match status" value="1"/>
</dbReference>